<evidence type="ECO:0000313" key="3">
    <source>
        <dbReference type="Proteomes" id="UP000289738"/>
    </source>
</evidence>
<feature type="compositionally biased region" description="Low complexity" evidence="1">
    <location>
        <begin position="41"/>
        <end position="50"/>
    </location>
</feature>
<accession>A0A444XWT8</accession>
<comment type="caution">
    <text evidence="2">The sequence shown here is derived from an EMBL/GenBank/DDBJ whole genome shotgun (WGS) entry which is preliminary data.</text>
</comment>
<sequence>MTTILNPMMADHESRFERLARQVDRIARIVDYDEGERHNARGNNEGAENNFQNENDIPNRENLHIVPRATMGL</sequence>
<protein>
    <submittedName>
        <fullName evidence="2">Uncharacterized protein</fullName>
    </submittedName>
</protein>
<evidence type="ECO:0000313" key="2">
    <source>
        <dbReference type="EMBL" id="RYQ94259.1"/>
    </source>
</evidence>
<gene>
    <name evidence="2" type="ORF">Ahy_B08g089144</name>
</gene>
<dbReference type="Proteomes" id="UP000289738">
    <property type="component" value="Chromosome B08"/>
</dbReference>
<dbReference type="EMBL" id="SDMP01000018">
    <property type="protein sequence ID" value="RYQ94259.1"/>
    <property type="molecule type" value="Genomic_DNA"/>
</dbReference>
<feature type="region of interest" description="Disordered" evidence="1">
    <location>
        <begin position="37"/>
        <end position="59"/>
    </location>
</feature>
<name>A0A444XWT8_ARAHY</name>
<proteinExistence type="predicted"/>
<keyword evidence="3" id="KW-1185">Reference proteome</keyword>
<evidence type="ECO:0000256" key="1">
    <source>
        <dbReference type="SAM" id="MobiDB-lite"/>
    </source>
</evidence>
<organism evidence="2 3">
    <name type="scientific">Arachis hypogaea</name>
    <name type="common">Peanut</name>
    <dbReference type="NCBI Taxonomy" id="3818"/>
    <lineage>
        <taxon>Eukaryota</taxon>
        <taxon>Viridiplantae</taxon>
        <taxon>Streptophyta</taxon>
        <taxon>Embryophyta</taxon>
        <taxon>Tracheophyta</taxon>
        <taxon>Spermatophyta</taxon>
        <taxon>Magnoliopsida</taxon>
        <taxon>eudicotyledons</taxon>
        <taxon>Gunneridae</taxon>
        <taxon>Pentapetalae</taxon>
        <taxon>rosids</taxon>
        <taxon>fabids</taxon>
        <taxon>Fabales</taxon>
        <taxon>Fabaceae</taxon>
        <taxon>Papilionoideae</taxon>
        <taxon>50 kb inversion clade</taxon>
        <taxon>dalbergioids sensu lato</taxon>
        <taxon>Dalbergieae</taxon>
        <taxon>Pterocarpus clade</taxon>
        <taxon>Arachis</taxon>
    </lineage>
</organism>
<dbReference type="AlphaFoldDB" id="A0A444XWT8"/>
<reference evidence="2 3" key="1">
    <citation type="submission" date="2019-01" db="EMBL/GenBank/DDBJ databases">
        <title>Sequencing of cultivated peanut Arachis hypogaea provides insights into genome evolution and oil improvement.</title>
        <authorList>
            <person name="Chen X."/>
        </authorList>
    </citation>
    <scope>NUCLEOTIDE SEQUENCE [LARGE SCALE GENOMIC DNA]</scope>
    <source>
        <strain evidence="3">cv. Fuhuasheng</strain>
        <tissue evidence="2">Leaves</tissue>
    </source>
</reference>